<gene>
    <name evidence="2" type="ORF">GCM10017764_17670</name>
</gene>
<feature type="domain" description="Rhamnogalacturonase A/B/Epimerase-like pectate lyase" evidence="1">
    <location>
        <begin position="514"/>
        <end position="728"/>
    </location>
</feature>
<dbReference type="Pfam" id="PF12708">
    <property type="entry name" value="Pect-lyase_RHGA_epim"/>
    <property type="match status" value="1"/>
</dbReference>
<keyword evidence="3" id="KW-1185">Reference proteome</keyword>
<proteinExistence type="predicted"/>
<evidence type="ECO:0000313" key="2">
    <source>
        <dbReference type="EMBL" id="GHE34956.1"/>
    </source>
</evidence>
<dbReference type="Proteomes" id="UP000620550">
    <property type="component" value="Unassembled WGS sequence"/>
</dbReference>
<dbReference type="RefSeq" id="WP_189626299.1">
    <property type="nucleotide sequence ID" value="NZ_BNAF01000006.1"/>
</dbReference>
<dbReference type="InterPro" id="IPR011050">
    <property type="entry name" value="Pectin_lyase_fold/virulence"/>
</dbReference>
<protein>
    <recommendedName>
        <fullName evidence="1">Rhamnogalacturonase A/B/Epimerase-like pectate lyase domain-containing protein</fullName>
    </recommendedName>
</protein>
<dbReference type="EMBL" id="BNAF01000006">
    <property type="protein sequence ID" value="GHE34956.1"/>
    <property type="molecule type" value="Genomic_DNA"/>
</dbReference>
<dbReference type="InterPro" id="IPR024535">
    <property type="entry name" value="RHGA/B-epi-like_pectate_lyase"/>
</dbReference>
<accession>A0ABQ3HV92</accession>
<comment type="caution">
    <text evidence="2">The sequence shown here is derived from an EMBL/GenBank/DDBJ whole genome shotgun (WGS) entry which is preliminary data.</text>
</comment>
<sequence>MATVEFWKGMQKASDVAGSDKMMFGEDASGEVKYIDFNQAKDYLTITGQSLDPIPSGALPTPEAGQVRTMEVVGPDANPDGSPATATWTHPTLPGGQASLVTGQAGVFYFNGTAWALRNVRNVKGEPGEDGASLLAPWVSGYVNPSTGSAGYPLNAAVVLDDGKTIVRNTIESNTSNPNAGGEGWLLVGGNTENLNSILKSFLQGNTNPDPFFNADYTFTSAINGTIKQTSSGVLKSNNTFELISEPGETLQTWLNIPTLLPDGNRIAKIRFKGFKYNVANGQLSNLIGVSENGITNLLPSASGSSQVIPIDEEFSLLPYSAFSLSFSFSDANRNNIGVELFDLSGEVVEDAVLKEINNSQQNTKLVLKSFLENITESKEISLENRHFGYLTTDNVVHSEPEYNYTLKDIDITGWGALKYDFLPIQTNVPGICAALLIDDSDNKTVLINSQPQGTNTPLSGIVDISGYTKLSLCWSATYTGETKFLLTEDVNYEEAEDRVLRKIQDATGYVLSFKDFGAACDGVTNDTQAFVDGINHLIALGGGKILLPAGEMLINQTAIPFVPSSSWMTIQIEGESVATGVFGSIGAFPVNKKNSVIKCLDTDFDVNKGVIYTTAGSGYANFNWMTFVLRNMVIRTSNPSSINGLNLHNFQQAVVENVNIDNGVYAGQVDEPMLRTHGIKMPSRDNGAYSYMKNVSVSGYWDGMILQEHVMGDNLIVNGCKTSYVIQGAGHPVYVTRALSQKCHRVLEVINDGFSSIFEIAQLVVEKSSTGTITPGHEWQLPDTYDVYDDDASSAGNITYTCSVGGEGLGFTINKSPLAENINVRKVGFTNWN</sequence>
<dbReference type="InterPro" id="IPR012334">
    <property type="entry name" value="Pectin_lyas_fold"/>
</dbReference>
<evidence type="ECO:0000313" key="3">
    <source>
        <dbReference type="Proteomes" id="UP000620550"/>
    </source>
</evidence>
<dbReference type="Gene3D" id="2.160.20.10">
    <property type="entry name" value="Single-stranded right-handed beta-helix, Pectin lyase-like"/>
    <property type="match status" value="1"/>
</dbReference>
<name>A0ABQ3HV92_9SPHI</name>
<reference evidence="3" key="1">
    <citation type="journal article" date="2019" name="Int. J. Syst. Evol. Microbiol.">
        <title>The Global Catalogue of Microorganisms (GCM) 10K type strain sequencing project: providing services to taxonomists for standard genome sequencing and annotation.</title>
        <authorList>
            <consortium name="The Broad Institute Genomics Platform"/>
            <consortium name="The Broad Institute Genome Sequencing Center for Infectious Disease"/>
            <person name="Wu L."/>
            <person name="Ma J."/>
        </authorList>
    </citation>
    <scope>NUCLEOTIDE SEQUENCE [LARGE SCALE GENOMIC DNA]</scope>
    <source>
        <strain evidence="3">CGMCC 1.12966</strain>
    </source>
</reference>
<dbReference type="SUPFAM" id="SSF51126">
    <property type="entry name" value="Pectin lyase-like"/>
    <property type="match status" value="1"/>
</dbReference>
<organism evidence="2 3">
    <name type="scientific">Sphingobacterium griseoflavum</name>
    <dbReference type="NCBI Taxonomy" id="1474952"/>
    <lineage>
        <taxon>Bacteria</taxon>
        <taxon>Pseudomonadati</taxon>
        <taxon>Bacteroidota</taxon>
        <taxon>Sphingobacteriia</taxon>
        <taxon>Sphingobacteriales</taxon>
        <taxon>Sphingobacteriaceae</taxon>
        <taxon>Sphingobacterium</taxon>
    </lineage>
</organism>
<evidence type="ECO:0000259" key="1">
    <source>
        <dbReference type="Pfam" id="PF12708"/>
    </source>
</evidence>